<reference evidence="2 3" key="1">
    <citation type="journal article" date="2014" name="Antonie Van Leeuwenhoek">
        <title>Hyphomonas beringensis sp. nov. and Hyphomonas chukchiensis sp. nov., isolated from surface seawater of the Bering Sea and Chukchi Sea.</title>
        <authorList>
            <person name="Li C."/>
            <person name="Lai Q."/>
            <person name="Li G."/>
            <person name="Dong C."/>
            <person name="Wang J."/>
            <person name="Liao Y."/>
            <person name="Shao Z."/>
        </authorList>
    </citation>
    <scope>NUCLEOTIDE SEQUENCE [LARGE SCALE GENOMIC DNA]</scope>
    <source>
        <strain evidence="2 3">MHS-3</strain>
    </source>
</reference>
<keyword evidence="1" id="KW-0812">Transmembrane</keyword>
<evidence type="ECO:0008006" key="4">
    <source>
        <dbReference type="Google" id="ProtNLM"/>
    </source>
</evidence>
<keyword evidence="3" id="KW-1185">Reference proteome</keyword>
<dbReference type="Proteomes" id="UP000027446">
    <property type="component" value="Unassembled WGS sequence"/>
</dbReference>
<evidence type="ECO:0000313" key="3">
    <source>
        <dbReference type="Proteomes" id="UP000027446"/>
    </source>
</evidence>
<evidence type="ECO:0000256" key="1">
    <source>
        <dbReference type="SAM" id="Phobius"/>
    </source>
</evidence>
<organism evidence="2 3">
    <name type="scientific">Hyphomonas adhaerens MHS-3</name>
    <dbReference type="NCBI Taxonomy" id="1280949"/>
    <lineage>
        <taxon>Bacteria</taxon>
        <taxon>Pseudomonadati</taxon>
        <taxon>Pseudomonadota</taxon>
        <taxon>Alphaproteobacteria</taxon>
        <taxon>Hyphomonadales</taxon>
        <taxon>Hyphomonadaceae</taxon>
        <taxon>Hyphomonas</taxon>
    </lineage>
</organism>
<accession>A0A069E274</accession>
<comment type="caution">
    <text evidence="2">The sequence shown here is derived from an EMBL/GenBank/DDBJ whole genome shotgun (WGS) entry which is preliminary data.</text>
</comment>
<dbReference type="RefSeq" id="WP_051595801.1">
    <property type="nucleotide sequence ID" value="NZ_ARYH01000001.1"/>
</dbReference>
<evidence type="ECO:0000313" key="2">
    <source>
        <dbReference type="EMBL" id="KCZ84130.1"/>
    </source>
</evidence>
<keyword evidence="1" id="KW-1133">Transmembrane helix</keyword>
<sequence length="173" mass="18649">MLSRVKRYTPIAYSLIASAVFLDSLRFKFTNAIETQVIFGRLDAWAASLGAPGLFAQTGLFSQYVIGSAELLAATLLLLGLFPALRRLQTIGALIAVAVMTGAVNFHLWTPLGIDPNNDGGGLFVMAVTVWLSSIAMLIARRETLFAILSGIRDVLVPPMDMSARSETRHVPA</sequence>
<dbReference type="EMBL" id="ARYH01000001">
    <property type="protein sequence ID" value="KCZ84130.1"/>
    <property type="molecule type" value="Genomic_DNA"/>
</dbReference>
<protein>
    <recommendedName>
        <fullName evidence="4">DoxX family protein</fullName>
    </recommendedName>
</protein>
<dbReference type="AlphaFoldDB" id="A0A069E274"/>
<name>A0A069E274_9PROT</name>
<feature type="transmembrane region" description="Helical" evidence="1">
    <location>
        <begin position="91"/>
        <end position="109"/>
    </location>
</feature>
<dbReference type="STRING" id="1280949.HAD_00585"/>
<gene>
    <name evidence="2" type="ORF">HAD_00585</name>
</gene>
<feature type="transmembrane region" description="Helical" evidence="1">
    <location>
        <begin position="121"/>
        <end position="140"/>
    </location>
</feature>
<keyword evidence="1" id="KW-0472">Membrane</keyword>
<proteinExistence type="predicted"/>
<dbReference type="PATRIC" id="fig|1280949.3.peg.120"/>
<feature type="transmembrane region" description="Helical" evidence="1">
    <location>
        <begin position="64"/>
        <end position="84"/>
    </location>
</feature>
<dbReference type="OrthoDB" id="9791120at2"/>
<dbReference type="eggNOG" id="ENOG5031DWA">
    <property type="taxonomic scope" value="Bacteria"/>
</dbReference>